<proteinExistence type="predicted"/>
<feature type="domain" description="DUF7064" evidence="1">
    <location>
        <begin position="1"/>
        <end position="63"/>
    </location>
</feature>
<dbReference type="Pfam" id="PF23212">
    <property type="entry name" value="DUF7064"/>
    <property type="match status" value="1"/>
</dbReference>
<sequence length="72" mass="7844">MVFEGGAYDLISECVIDSDWDERGYQTALRAKVKTHGGKSYEVTGKVMSLIPCATAAPRPRVRSCRPASPRG</sequence>
<protein>
    <recommendedName>
        <fullName evidence="1">DUF7064 domain-containing protein</fullName>
    </recommendedName>
</protein>
<evidence type="ECO:0000259" key="1">
    <source>
        <dbReference type="Pfam" id="PF23212"/>
    </source>
</evidence>
<dbReference type="AlphaFoldDB" id="A0A974P7F2"/>
<dbReference type="InterPro" id="IPR055492">
    <property type="entry name" value="DUF7064"/>
</dbReference>
<accession>A0A974P7F2</accession>
<gene>
    <name evidence="2" type="ORF">JKL49_13490</name>
</gene>
<organism evidence="2">
    <name type="scientific">Phenylobacterium glaciei</name>
    <dbReference type="NCBI Taxonomy" id="2803784"/>
    <lineage>
        <taxon>Bacteria</taxon>
        <taxon>Pseudomonadati</taxon>
        <taxon>Pseudomonadota</taxon>
        <taxon>Alphaproteobacteria</taxon>
        <taxon>Caulobacterales</taxon>
        <taxon>Caulobacteraceae</taxon>
        <taxon>Phenylobacterium</taxon>
    </lineage>
</organism>
<name>A0A974P7F2_9CAUL</name>
<evidence type="ECO:0000313" key="2">
    <source>
        <dbReference type="EMBL" id="QQZ51809.1"/>
    </source>
</evidence>
<dbReference type="EMBL" id="CP068570">
    <property type="protein sequence ID" value="QQZ51809.1"/>
    <property type="molecule type" value="Genomic_DNA"/>
</dbReference>
<reference evidence="2" key="1">
    <citation type="submission" date="2021-01" db="EMBL/GenBank/DDBJ databases">
        <title>Genome sequence of Phenylobacterium sp. 20VBR1 isolated from a valley glaceir, Ny-Alesund, Svalbard.</title>
        <authorList>
            <person name="Thomas F.A."/>
            <person name="Krishnan K.P."/>
            <person name="Sinha R.K."/>
        </authorList>
    </citation>
    <scope>NUCLEOTIDE SEQUENCE</scope>
    <source>
        <strain evidence="2">20VBR1</strain>
    </source>
</reference>